<dbReference type="Proteomes" id="UP000324091">
    <property type="component" value="Chromosome 11"/>
</dbReference>
<feature type="chain" id="PRO_5023013702" evidence="1">
    <location>
        <begin position="28"/>
        <end position="170"/>
    </location>
</feature>
<dbReference type="AlphaFoldDB" id="A0A5C6PKM0"/>
<comment type="caution">
    <text evidence="2">The sequence shown here is derived from an EMBL/GenBank/DDBJ whole genome shotgun (WGS) entry which is preliminary data.</text>
</comment>
<feature type="signal peptide" evidence="1">
    <location>
        <begin position="1"/>
        <end position="27"/>
    </location>
</feature>
<gene>
    <name evidence="2" type="ORF">D4764_11G0010480</name>
</gene>
<proteinExistence type="predicted"/>
<evidence type="ECO:0000313" key="2">
    <source>
        <dbReference type="EMBL" id="TWW78927.1"/>
    </source>
</evidence>
<keyword evidence="3" id="KW-1185">Reference proteome</keyword>
<reference evidence="2 3" key="1">
    <citation type="submission" date="2019-04" db="EMBL/GenBank/DDBJ databases">
        <title>Chromosome genome assembly for Takifugu flavidus.</title>
        <authorList>
            <person name="Xiao S."/>
        </authorList>
    </citation>
    <scope>NUCLEOTIDE SEQUENCE [LARGE SCALE GENOMIC DNA]</scope>
    <source>
        <strain evidence="2">HTHZ2018</strain>
        <tissue evidence="2">Muscle</tissue>
    </source>
</reference>
<accession>A0A5C6PKM0</accession>
<evidence type="ECO:0000313" key="3">
    <source>
        <dbReference type="Proteomes" id="UP000324091"/>
    </source>
</evidence>
<organism evidence="2 3">
    <name type="scientific">Takifugu flavidus</name>
    <name type="common">sansaifugu</name>
    <dbReference type="NCBI Taxonomy" id="433684"/>
    <lineage>
        <taxon>Eukaryota</taxon>
        <taxon>Metazoa</taxon>
        <taxon>Chordata</taxon>
        <taxon>Craniata</taxon>
        <taxon>Vertebrata</taxon>
        <taxon>Euteleostomi</taxon>
        <taxon>Actinopterygii</taxon>
        <taxon>Neopterygii</taxon>
        <taxon>Teleostei</taxon>
        <taxon>Neoteleostei</taxon>
        <taxon>Acanthomorphata</taxon>
        <taxon>Eupercaria</taxon>
        <taxon>Tetraodontiformes</taxon>
        <taxon>Tetradontoidea</taxon>
        <taxon>Tetraodontidae</taxon>
        <taxon>Takifugu</taxon>
    </lineage>
</organism>
<protein>
    <submittedName>
        <fullName evidence="2">Uncharacterized protein</fullName>
    </submittedName>
</protein>
<name>A0A5C6PKM0_9TELE</name>
<dbReference type="EMBL" id="RHFK02000003">
    <property type="protein sequence ID" value="TWW78927.1"/>
    <property type="molecule type" value="Genomic_DNA"/>
</dbReference>
<sequence>MYNSCPDLLKLLLKLVTIACQTQTISSEWSKAITTFILKEKDTHDVSYFRVVALMNVEGKICKQIHRHHFPKAKSRKSDLHVVWQDLAKAYVLVPQQLISFSLNFFHIPPGIQSLITKYFDKFHVCNSTQTSPNNLHLWCSSDQTRLLCKSQNQSLKNFLALCNAALAQG</sequence>
<evidence type="ECO:0000256" key="1">
    <source>
        <dbReference type="SAM" id="SignalP"/>
    </source>
</evidence>
<keyword evidence="1" id="KW-0732">Signal</keyword>